<gene>
    <name evidence="2" type="ORF">AVEN_199011_1</name>
</gene>
<evidence type="ECO:0000313" key="3">
    <source>
        <dbReference type="Proteomes" id="UP000499080"/>
    </source>
</evidence>
<dbReference type="AlphaFoldDB" id="A0A4Y2LJ26"/>
<organism evidence="2 3">
    <name type="scientific">Araneus ventricosus</name>
    <name type="common">Orbweaver spider</name>
    <name type="synonym">Epeira ventricosa</name>
    <dbReference type="NCBI Taxonomy" id="182803"/>
    <lineage>
        <taxon>Eukaryota</taxon>
        <taxon>Metazoa</taxon>
        <taxon>Ecdysozoa</taxon>
        <taxon>Arthropoda</taxon>
        <taxon>Chelicerata</taxon>
        <taxon>Arachnida</taxon>
        <taxon>Araneae</taxon>
        <taxon>Araneomorphae</taxon>
        <taxon>Entelegynae</taxon>
        <taxon>Araneoidea</taxon>
        <taxon>Araneidae</taxon>
        <taxon>Araneus</taxon>
    </lineage>
</organism>
<dbReference type="Proteomes" id="UP000499080">
    <property type="component" value="Unassembled WGS sequence"/>
</dbReference>
<evidence type="ECO:0000256" key="1">
    <source>
        <dbReference type="SAM" id="MobiDB-lite"/>
    </source>
</evidence>
<protein>
    <submittedName>
        <fullName evidence="2">Uncharacterized protein</fullName>
    </submittedName>
</protein>
<feature type="compositionally biased region" description="Basic and acidic residues" evidence="1">
    <location>
        <begin position="26"/>
        <end position="40"/>
    </location>
</feature>
<evidence type="ECO:0000313" key="2">
    <source>
        <dbReference type="EMBL" id="GBN14758.1"/>
    </source>
</evidence>
<proteinExistence type="predicted"/>
<dbReference type="EMBL" id="BGPR01005946">
    <property type="protein sequence ID" value="GBN14758.1"/>
    <property type="molecule type" value="Genomic_DNA"/>
</dbReference>
<name>A0A4Y2LJ26_ARAVE</name>
<reference evidence="2 3" key="1">
    <citation type="journal article" date="2019" name="Sci. Rep.">
        <title>Orb-weaving spider Araneus ventricosus genome elucidates the spidroin gene catalogue.</title>
        <authorList>
            <person name="Kono N."/>
            <person name="Nakamura H."/>
            <person name="Ohtoshi R."/>
            <person name="Moran D.A.P."/>
            <person name="Shinohara A."/>
            <person name="Yoshida Y."/>
            <person name="Fujiwara M."/>
            <person name="Mori M."/>
            <person name="Tomita M."/>
            <person name="Arakawa K."/>
        </authorList>
    </citation>
    <scope>NUCLEOTIDE SEQUENCE [LARGE SCALE GENOMIC DNA]</scope>
</reference>
<feature type="region of interest" description="Disordered" evidence="1">
    <location>
        <begin position="1"/>
        <end position="52"/>
    </location>
</feature>
<keyword evidence="3" id="KW-1185">Reference proteome</keyword>
<sequence length="87" mass="9699">MTRTTPVDTPLQALTPHHNGRTLGHHVKDLAQRAPQHDPSVESPSLNLEPPGLCMRPAAHQLQHVISEMLERQNEFANSGRILSVFH</sequence>
<accession>A0A4Y2LJ26</accession>
<comment type="caution">
    <text evidence="2">The sequence shown here is derived from an EMBL/GenBank/DDBJ whole genome shotgun (WGS) entry which is preliminary data.</text>
</comment>